<evidence type="ECO:0000256" key="1">
    <source>
        <dbReference type="SAM" id="MobiDB-lite"/>
    </source>
</evidence>
<dbReference type="EMBL" id="AP017895">
    <property type="protein sequence ID" value="BAV89009.1"/>
    <property type="molecule type" value="Genomic_DNA"/>
</dbReference>
<reference evidence="2 3" key="1">
    <citation type="submission" date="2016-10" db="EMBL/GenBank/DDBJ databases">
        <title>Genome sequence of Rothia aeria strain JCM11412.</title>
        <authorList>
            <person name="Nambu T."/>
        </authorList>
    </citation>
    <scope>NUCLEOTIDE SEQUENCE [LARGE SCALE GENOMIC DNA]</scope>
    <source>
        <strain evidence="2 3">JCM 11412</strain>
    </source>
</reference>
<protein>
    <submittedName>
        <fullName evidence="2">Uncharacterized protein</fullName>
    </submittedName>
</protein>
<keyword evidence="3" id="KW-1185">Reference proteome</keyword>
<name>A0A2Z5R4Z7_9MICC</name>
<sequence>MNEGAEGTLRQHILEAIHQRVRWRLNPGELVGSTKPRCRRRQPRPVVTPGL</sequence>
<accession>A0A2Z5R4Z7</accession>
<dbReference type="Proteomes" id="UP000250241">
    <property type="component" value="Chromosome"/>
</dbReference>
<evidence type="ECO:0000313" key="3">
    <source>
        <dbReference type="Proteomes" id="UP000250241"/>
    </source>
</evidence>
<gene>
    <name evidence="2" type="ORF">RA11412_2710</name>
</gene>
<proteinExistence type="predicted"/>
<dbReference type="AlphaFoldDB" id="A0A2Z5R4Z7"/>
<dbReference type="KEGG" id="raj:RA11412_2710"/>
<evidence type="ECO:0000313" key="2">
    <source>
        <dbReference type="EMBL" id="BAV89009.1"/>
    </source>
</evidence>
<organism evidence="2 3">
    <name type="scientific">Rothia aeria</name>
    <dbReference type="NCBI Taxonomy" id="172042"/>
    <lineage>
        <taxon>Bacteria</taxon>
        <taxon>Bacillati</taxon>
        <taxon>Actinomycetota</taxon>
        <taxon>Actinomycetes</taxon>
        <taxon>Micrococcales</taxon>
        <taxon>Micrococcaceae</taxon>
        <taxon>Rothia</taxon>
    </lineage>
</organism>
<feature type="region of interest" description="Disordered" evidence="1">
    <location>
        <begin position="32"/>
        <end position="51"/>
    </location>
</feature>